<dbReference type="InterPro" id="IPR012340">
    <property type="entry name" value="NA-bd_OB-fold"/>
</dbReference>
<feature type="compositionally biased region" description="Basic and acidic residues" evidence="16">
    <location>
        <begin position="619"/>
        <end position="630"/>
    </location>
</feature>
<keyword evidence="4 15" id="KW-0997">Cell inner membrane</keyword>
<keyword evidence="14 15" id="KW-0472">Membrane</keyword>
<dbReference type="InterPro" id="IPR003029">
    <property type="entry name" value="S1_domain"/>
</dbReference>
<evidence type="ECO:0000256" key="1">
    <source>
        <dbReference type="ARBA" id="ARBA00005663"/>
    </source>
</evidence>
<keyword evidence="3 15" id="KW-0963">Cytoplasm</keyword>
<feature type="region of interest" description="Disordered" evidence="16">
    <location>
        <begin position="599"/>
        <end position="729"/>
    </location>
</feature>
<keyword evidence="19" id="KW-1185">Reference proteome</keyword>
<keyword evidence="2 15" id="KW-1003">Cell membrane</keyword>
<dbReference type="InterPro" id="IPR019307">
    <property type="entry name" value="RNA-bd_AU-1/RNase_E/G"/>
</dbReference>
<comment type="similarity">
    <text evidence="15">Belongs to the RNase E/G family. RNase E subfamily.</text>
</comment>
<evidence type="ECO:0000256" key="13">
    <source>
        <dbReference type="ARBA" id="ARBA00022884"/>
    </source>
</evidence>
<keyword evidence="15" id="KW-0820">tRNA-binding</keyword>
<keyword evidence="8 15" id="KW-0479">Metal-binding</keyword>
<organism evidence="18 19">
    <name type="scientific">Thermithiobacillus plumbiphilus</name>
    <dbReference type="NCBI Taxonomy" id="1729899"/>
    <lineage>
        <taxon>Bacteria</taxon>
        <taxon>Pseudomonadati</taxon>
        <taxon>Pseudomonadota</taxon>
        <taxon>Acidithiobacillia</taxon>
        <taxon>Acidithiobacillales</taxon>
        <taxon>Thermithiobacillaceae</taxon>
        <taxon>Thermithiobacillus</taxon>
    </lineage>
</organism>
<protein>
    <recommendedName>
        <fullName evidence="15">Ribonuclease E</fullName>
        <shortName evidence="15">RNase E</shortName>
        <ecNumber evidence="15">3.1.26.12</ecNumber>
    </recommendedName>
</protein>
<reference evidence="18 19" key="1">
    <citation type="submission" date="2024-04" db="EMBL/GenBank/DDBJ databases">
        <authorList>
            <person name="Abashina T."/>
            <person name="Shaikin A."/>
        </authorList>
    </citation>
    <scope>NUCLEOTIDE SEQUENCE [LARGE SCALE GENOMIC DNA]</scope>
    <source>
        <strain evidence="18 19">AAFK</strain>
    </source>
</reference>
<evidence type="ECO:0000256" key="8">
    <source>
        <dbReference type="ARBA" id="ARBA00022723"/>
    </source>
</evidence>
<feature type="region of interest" description="Disordered" evidence="16">
    <location>
        <begin position="741"/>
        <end position="965"/>
    </location>
</feature>
<accession>A0ABU9D6H6</accession>
<evidence type="ECO:0000313" key="18">
    <source>
        <dbReference type="EMBL" id="MEK8088437.1"/>
    </source>
</evidence>
<proteinExistence type="inferred from homology"/>
<dbReference type="NCBIfam" id="TIGR00757">
    <property type="entry name" value="RNaseEG"/>
    <property type="match status" value="1"/>
</dbReference>
<evidence type="ECO:0000259" key="17">
    <source>
        <dbReference type="PROSITE" id="PS50126"/>
    </source>
</evidence>
<dbReference type="Proteomes" id="UP001446205">
    <property type="component" value="Unassembled WGS sequence"/>
</dbReference>
<evidence type="ECO:0000256" key="16">
    <source>
        <dbReference type="SAM" id="MobiDB-lite"/>
    </source>
</evidence>
<feature type="compositionally biased region" description="Low complexity" evidence="16">
    <location>
        <begin position="657"/>
        <end position="670"/>
    </location>
</feature>
<feature type="compositionally biased region" description="Basic and acidic residues" evidence="16">
    <location>
        <begin position="769"/>
        <end position="785"/>
    </location>
</feature>
<comment type="cofactor">
    <cofactor evidence="15">
        <name>Mg(2+)</name>
        <dbReference type="ChEBI" id="CHEBI:18420"/>
    </cofactor>
    <text evidence="15">Binds 1 Mg(2+) ion per subunit.</text>
</comment>
<dbReference type="Gene3D" id="2.40.50.140">
    <property type="entry name" value="Nucleic acid-binding proteins"/>
    <property type="match status" value="1"/>
</dbReference>
<dbReference type="Pfam" id="PF20833">
    <property type="entry name" value="RNase_E_G_Thio"/>
    <property type="match status" value="1"/>
</dbReference>
<dbReference type="RefSeq" id="WP_341369499.1">
    <property type="nucleotide sequence ID" value="NZ_JBBPCO010000001.1"/>
</dbReference>
<feature type="compositionally biased region" description="Basic residues" evidence="16">
    <location>
        <begin position="678"/>
        <end position="690"/>
    </location>
</feature>
<feature type="binding site" evidence="15">
    <location>
        <position position="350"/>
    </location>
    <ligand>
        <name>Mg(2+)</name>
        <dbReference type="ChEBI" id="CHEBI:18420"/>
        <note>catalytic</note>
    </ligand>
</feature>
<dbReference type="PROSITE" id="PS50126">
    <property type="entry name" value="S1"/>
    <property type="match status" value="1"/>
</dbReference>
<evidence type="ECO:0000256" key="14">
    <source>
        <dbReference type="ARBA" id="ARBA00023136"/>
    </source>
</evidence>
<feature type="binding site" evidence="15">
    <location>
        <position position="411"/>
    </location>
    <ligand>
        <name>Zn(2+)</name>
        <dbReference type="ChEBI" id="CHEBI:29105"/>
        <note>ligand shared between dimeric partners</note>
    </ligand>
</feature>
<evidence type="ECO:0000256" key="15">
    <source>
        <dbReference type="HAMAP-Rule" id="MF_00970"/>
    </source>
</evidence>
<feature type="domain" description="S1 motif" evidence="17">
    <location>
        <begin position="39"/>
        <end position="124"/>
    </location>
</feature>
<comment type="subcellular location">
    <subcellularLocation>
        <location evidence="15">Cytoplasm</location>
    </subcellularLocation>
    <subcellularLocation>
        <location evidence="15">Cell inner membrane</location>
        <topology evidence="15">Peripheral membrane protein</topology>
        <orientation evidence="15">Cytoplasmic side</orientation>
    </subcellularLocation>
</comment>
<name>A0ABU9D6H6_9PROT</name>
<dbReference type="CDD" id="cd04453">
    <property type="entry name" value="S1_RNase_E"/>
    <property type="match status" value="1"/>
</dbReference>
<dbReference type="Pfam" id="PF10150">
    <property type="entry name" value="RNase_E_G"/>
    <property type="match status" value="1"/>
</dbReference>
<dbReference type="InterPro" id="IPR028878">
    <property type="entry name" value="RNase_E"/>
</dbReference>
<keyword evidence="10 15" id="KW-0255">Endonuclease</keyword>
<evidence type="ECO:0000256" key="6">
    <source>
        <dbReference type="ARBA" id="ARBA00022694"/>
    </source>
</evidence>
<evidence type="ECO:0000256" key="4">
    <source>
        <dbReference type="ARBA" id="ARBA00022519"/>
    </source>
</evidence>
<evidence type="ECO:0000256" key="7">
    <source>
        <dbReference type="ARBA" id="ARBA00022722"/>
    </source>
</evidence>
<feature type="compositionally biased region" description="Basic and acidic residues" evidence="16">
    <location>
        <begin position="954"/>
        <end position="965"/>
    </location>
</feature>
<dbReference type="PANTHER" id="PTHR30001:SF1">
    <property type="entry name" value="RIBONUCLEASE E_G-LIKE PROTEIN, CHLOROPLASTIC"/>
    <property type="match status" value="1"/>
</dbReference>
<dbReference type="HAMAP" id="MF_00970">
    <property type="entry name" value="RNase_E"/>
    <property type="match status" value="1"/>
</dbReference>
<keyword evidence="7 15" id="KW-0540">Nuclease</keyword>
<evidence type="ECO:0000256" key="12">
    <source>
        <dbReference type="ARBA" id="ARBA00022842"/>
    </source>
</evidence>
<comment type="similarity">
    <text evidence="1">Belongs to the RNase E/G family. RNase G subfamily.</text>
</comment>
<sequence length="965" mass="105875">MKRMLINATHPEEVRVALVDGQKLVDLDIESASKEQKKSNVYKGVVTRVEPSLEAAFVDYGAERHGFLPFKEISREYFHAGHGGDDNGGGRKLRIQDVIREGQQLIVQVEKEERGSKGAALTTFISLAGRYLVLMPNNPKAGGVSRRIEGEDRQHIREVLAQLHIPENMGVIARTAGIGKNSDDLQNDLNYLVSVWTAIRDSSQTRGAPFLIYQEGNVVVRAIRDYFSEDIGEILIDSQSAHDAASQFMGSIMPQMIKRIRLYQDSIPLFSRFQIEHQIESAFSREVRLESGGAIVIDHTEALVSIDINSGRATKGQDIEETAFRTNLEAAEEIARQVRLRDLGGLIVIDFIDMGPAKNQREVENRLKEALKLDKARVQLGRISKFGLMEMSRQRLRPSLEESSHQPCPRCNGTGQIRGVESSALHILRIIQEEAIKERTGQVQVQVPIEVATYLINEKRAEIVDIEIKTGIKLLLLPSAELVTPHYQLNRLRVQEMTQGQLPSYQIIQQESLPAEAVPLRAVKVHEGPAVRPGDLAPRAPLPAREDTPPSASEPAPAAPALTMLAKPVGLLKRLMNALLRRHDPDLPTEAAAPTQLLAEPVPAPDLTQDIPASSPRPRLLENRGPRPDRQAPQAGAQYAQKQEKRDTEDKDAGLQPRASASAESATETSEPSERSGSRRNRRGGRRGRGGKGEVGAGQELSPATQDKVSEALPEAKAHPRQRHQATPVAEMAAVEISQEGRGMAVDQPAPARNKAAVQRNRMKPAPGDWHDLELQVETDRDETHVPAAMDAGEHQELAGLPSTLESAPSSEAQEGSEIHPGSTERALETGVEQPDIRSSDVNAPPVQPQSRQQAEIPDAPGLKQDSVTTASEPNFEAEQPEETVPQETKAEETKPETTPARALQRTHYARRRPLAARVGMPAVTQEAVDSAPEKPDIGASAGRDPISEDQATEEDKMPEDQNPD</sequence>
<feature type="region of interest" description="Disordered" evidence="16">
    <location>
        <begin position="529"/>
        <end position="561"/>
    </location>
</feature>
<evidence type="ECO:0000256" key="10">
    <source>
        <dbReference type="ARBA" id="ARBA00022759"/>
    </source>
</evidence>
<feature type="binding site" evidence="15">
    <location>
        <position position="307"/>
    </location>
    <ligand>
        <name>Mg(2+)</name>
        <dbReference type="ChEBI" id="CHEBI:18420"/>
        <note>catalytic</note>
    </ligand>
</feature>
<dbReference type="SMART" id="SM00316">
    <property type="entry name" value="S1"/>
    <property type="match status" value="1"/>
</dbReference>
<dbReference type="PANTHER" id="PTHR30001">
    <property type="entry name" value="RIBONUCLEASE"/>
    <property type="match status" value="1"/>
</dbReference>
<evidence type="ECO:0000256" key="2">
    <source>
        <dbReference type="ARBA" id="ARBA00022475"/>
    </source>
</evidence>
<evidence type="ECO:0000256" key="9">
    <source>
        <dbReference type="ARBA" id="ARBA00022730"/>
    </source>
</evidence>
<feature type="compositionally biased region" description="Polar residues" evidence="16">
    <location>
        <begin position="804"/>
        <end position="814"/>
    </location>
</feature>
<feature type="compositionally biased region" description="Low complexity" evidence="16">
    <location>
        <begin position="549"/>
        <end position="561"/>
    </location>
</feature>
<comment type="catalytic activity">
    <reaction evidence="15">
        <text>Endonucleolytic cleavage of single-stranded RNA in A- and U-rich regions.</text>
        <dbReference type="EC" id="3.1.26.12"/>
    </reaction>
</comment>
<keyword evidence="11 15" id="KW-0378">Hydrolase</keyword>
<dbReference type="Gene3D" id="3.40.1260.20">
    <property type="entry name" value="Ribonuclease E, catalytic domain"/>
    <property type="match status" value="1"/>
</dbReference>
<comment type="function">
    <text evidence="15">Endoribonuclease that plays a central role in RNA processing and decay. Required for the maturation of 5S and 16S rRNAs and the majority of tRNAs. Also involved in the degradation of most mRNAs.</text>
</comment>
<dbReference type="EMBL" id="JBBPCO010000001">
    <property type="protein sequence ID" value="MEK8088437.1"/>
    <property type="molecule type" value="Genomic_DNA"/>
</dbReference>
<keyword evidence="6 15" id="KW-0819">tRNA processing</keyword>
<keyword evidence="13 15" id="KW-0694">RNA-binding</keyword>
<comment type="cofactor">
    <cofactor evidence="15">
        <name>Zn(2+)</name>
        <dbReference type="ChEBI" id="CHEBI:29105"/>
    </cofactor>
    <text evidence="15">Binds 2 Zn(2+) ions per homotetramer.</text>
</comment>
<feature type="binding site" evidence="15">
    <location>
        <position position="408"/>
    </location>
    <ligand>
        <name>Zn(2+)</name>
        <dbReference type="ChEBI" id="CHEBI:29105"/>
        <note>ligand shared between dimeric partners</note>
    </ligand>
</feature>
<feature type="compositionally biased region" description="Basic and acidic residues" evidence="16">
    <location>
        <begin position="642"/>
        <end position="653"/>
    </location>
</feature>
<keyword evidence="12 15" id="KW-0460">Magnesium</keyword>
<keyword evidence="5 15" id="KW-0698">rRNA processing</keyword>
<dbReference type="InterPro" id="IPR048583">
    <property type="entry name" value="RNase_E_G_thioredoxin-like"/>
</dbReference>
<comment type="subunit">
    <text evidence="15">Homotetramer formed by a dimer of dimers.</text>
</comment>
<feature type="compositionally biased region" description="Basic and acidic residues" evidence="16">
    <location>
        <begin position="708"/>
        <end position="718"/>
    </location>
</feature>
<evidence type="ECO:0000256" key="11">
    <source>
        <dbReference type="ARBA" id="ARBA00022801"/>
    </source>
</evidence>
<gene>
    <name evidence="15" type="primary">rne</name>
    <name evidence="18" type="ORF">WOB96_01540</name>
</gene>
<dbReference type="Pfam" id="PF00575">
    <property type="entry name" value="S1"/>
    <property type="match status" value="1"/>
</dbReference>
<evidence type="ECO:0000256" key="5">
    <source>
        <dbReference type="ARBA" id="ARBA00022552"/>
    </source>
</evidence>
<dbReference type="SUPFAM" id="SSF50249">
    <property type="entry name" value="Nucleic acid-binding proteins"/>
    <property type="match status" value="1"/>
</dbReference>
<dbReference type="EC" id="3.1.26.12" evidence="15"/>
<keyword evidence="15" id="KW-0862">Zinc</keyword>
<feature type="region of interest" description="Required for zinc-mediated homotetramerization and catalytic activity" evidence="15">
    <location>
        <begin position="408"/>
        <end position="411"/>
    </location>
</feature>
<dbReference type="InterPro" id="IPR004659">
    <property type="entry name" value="RNase_E/G"/>
</dbReference>
<evidence type="ECO:0000256" key="3">
    <source>
        <dbReference type="ARBA" id="ARBA00022490"/>
    </source>
</evidence>
<comment type="caution">
    <text evidence="18">The sequence shown here is derived from an EMBL/GenBank/DDBJ whole genome shotgun (WGS) entry which is preliminary data.</text>
</comment>
<evidence type="ECO:0000313" key="19">
    <source>
        <dbReference type="Proteomes" id="UP001446205"/>
    </source>
</evidence>
<keyword evidence="9 15" id="KW-0699">rRNA-binding</keyword>